<name>A0A9N8KRG7_CHRIL</name>
<keyword evidence="5 9" id="KW-1133">Transmembrane helix</keyword>
<dbReference type="EMBL" id="LR824004">
    <property type="protein sequence ID" value="CAD0194453.1"/>
    <property type="molecule type" value="Genomic_DNA"/>
</dbReference>
<sequence>MLYMEDALEGISGPLDYRYVKIVRFALRSICYWPNELFGAKTWKISKYRGLTTLSVNIFTLVSNTAYLMDKQSSLGMLEIGHMLLTVFLTALTVSRSSVLPMNPKFKNITVKFIDSMHLFHHAHKSEYSKKMILGLTLFNVIPIYLNYSKGKLGQRYLENSTYELAVFMYHPRDATTNRNSYIIVAVFDWYASYLCAHAVCMADLLLFLMIFHIYGHFKILLNLMATFPRPAATTNRITNTKQESLMFSEAELKDVFVKLKECIDYHNYLLE</sequence>
<keyword evidence="8" id="KW-0807">Transducer</keyword>
<dbReference type="GO" id="GO:0005549">
    <property type="term" value="F:odorant binding"/>
    <property type="evidence" value="ECO:0007669"/>
    <property type="project" value="InterPro"/>
</dbReference>
<dbReference type="InterPro" id="IPR004117">
    <property type="entry name" value="7tm6_olfct_rcpt"/>
</dbReference>
<dbReference type="GO" id="GO:0016020">
    <property type="term" value="C:membrane"/>
    <property type="evidence" value="ECO:0007669"/>
    <property type="project" value="UniProtKB-SubCell"/>
</dbReference>
<evidence type="ECO:0000313" key="10">
    <source>
        <dbReference type="EMBL" id="CAD0194453.1"/>
    </source>
</evidence>
<evidence type="ECO:0000256" key="3">
    <source>
        <dbReference type="ARBA" id="ARBA00022692"/>
    </source>
</evidence>
<evidence type="ECO:0000256" key="5">
    <source>
        <dbReference type="ARBA" id="ARBA00022989"/>
    </source>
</evidence>
<dbReference type="Proteomes" id="UP001154114">
    <property type="component" value="Chromosome 1"/>
</dbReference>
<dbReference type="GO" id="GO:0007165">
    <property type="term" value="P:signal transduction"/>
    <property type="evidence" value="ECO:0007669"/>
    <property type="project" value="UniProtKB-KW"/>
</dbReference>
<keyword evidence="6 9" id="KW-0472">Membrane</keyword>
<evidence type="ECO:0000256" key="8">
    <source>
        <dbReference type="ARBA" id="ARBA00023224"/>
    </source>
</evidence>
<keyword evidence="4" id="KW-0552">Olfaction</keyword>
<evidence type="ECO:0000256" key="4">
    <source>
        <dbReference type="ARBA" id="ARBA00022725"/>
    </source>
</evidence>
<organism evidence="10 11">
    <name type="scientific">Chrysodeixis includens</name>
    <name type="common">Soybean looper</name>
    <name type="synonym">Pseudoplusia includens</name>
    <dbReference type="NCBI Taxonomy" id="689277"/>
    <lineage>
        <taxon>Eukaryota</taxon>
        <taxon>Metazoa</taxon>
        <taxon>Ecdysozoa</taxon>
        <taxon>Arthropoda</taxon>
        <taxon>Hexapoda</taxon>
        <taxon>Insecta</taxon>
        <taxon>Pterygota</taxon>
        <taxon>Neoptera</taxon>
        <taxon>Endopterygota</taxon>
        <taxon>Lepidoptera</taxon>
        <taxon>Glossata</taxon>
        <taxon>Ditrysia</taxon>
        <taxon>Noctuoidea</taxon>
        <taxon>Noctuidae</taxon>
        <taxon>Plusiinae</taxon>
        <taxon>Chrysodeixis</taxon>
    </lineage>
</organism>
<dbReference type="OrthoDB" id="6678752at2759"/>
<gene>
    <name evidence="10" type="ORF">CINC_LOCUS741</name>
</gene>
<keyword evidence="11" id="KW-1185">Reference proteome</keyword>
<evidence type="ECO:0000256" key="6">
    <source>
        <dbReference type="ARBA" id="ARBA00023136"/>
    </source>
</evidence>
<keyword evidence="2" id="KW-0716">Sensory transduction</keyword>
<dbReference type="AlphaFoldDB" id="A0A9N8KRG7"/>
<evidence type="ECO:0000256" key="7">
    <source>
        <dbReference type="ARBA" id="ARBA00023170"/>
    </source>
</evidence>
<reference evidence="10" key="1">
    <citation type="submission" date="2021-12" db="EMBL/GenBank/DDBJ databases">
        <authorList>
            <person name="King R."/>
        </authorList>
    </citation>
    <scope>NUCLEOTIDE SEQUENCE</scope>
</reference>
<feature type="transmembrane region" description="Helical" evidence="9">
    <location>
        <begin position="191"/>
        <end position="215"/>
    </location>
</feature>
<evidence type="ECO:0000256" key="2">
    <source>
        <dbReference type="ARBA" id="ARBA00022606"/>
    </source>
</evidence>
<dbReference type="GO" id="GO:0004984">
    <property type="term" value="F:olfactory receptor activity"/>
    <property type="evidence" value="ECO:0007669"/>
    <property type="project" value="InterPro"/>
</dbReference>
<feature type="transmembrane region" description="Helical" evidence="9">
    <location>
        <begin position="51"/>
        <end position="69"/>
    </location>
</feature>
<dbReference type="Pfam" id="PF02949">
    <property type="entry name" value="7tm_6"/>
    <property type="match status" value="1"/>
</dbReference>
<accession>A0A9N8KRG7</accession>
<proteinExistence type="predicted"/>
<evidence type="ECO:0000256" key="9">
    <source>
        <dbReference type="SAM" id="Phobius"/>
    </source>
</evidence>
<keyword evidence="3 9" id="KW-0812">Transmembrane</keyword>
<comment type="subcellular location">
    <subcellularLocation>
        <location evidence="1">Membrane</location>
        <topology evidence="1">Multi-pass membrane protein</topology>
    </subcellularLocation>
</comment>
<evidence type="ECO:0000313" key="11">
    <source>
        <dbReference type="Proteomes" id="UP001154114"/>
    </source>
</evidence>
<evidence type="ECO:0000256" key="1">
    <source>
        <dbReference type="ARBA" id="ARBA00004141"/>
    </source>
</evidence>
<keyword evidence="7" id="KW-0675">Receptor</keyword>
<protein>
    <submittedName>
        <fullName evidence="10">Uncharacterized protein</fullName>
    </submittedName>
</protein>
<feature type="transmembrane region" description="Helical" evidence="9">
    <location>
        <begin position="75"/>
        <end position="95"/>
    </location>
</feature>